<keyword evidence="3" id="KW-1185">Reference proteome</keyword>
<feature type="region of interest" description="Disordered" evidence="1">
    <location>
        <begin position="59"/>
        <end position="127"/>
    </location>
</feature>
<dbReference type="AlphaFoldDB" id="A0A067RH67"/>
<evidence type="ECO:0000256" key="1">
    <source>
        <dbReference type="SAM" id="MobiDB-lite"/>
    </source>
</evidence>
<dbReference type="EMBL" id="KK852508">
    <property type="protein sequence ID" value="KDR22388.1"/>
    <property type="molecule type" value="Genomic_DNA"/>
</dbReference>
<feature type="compositionally biased region" description="Basic and acidic residues" evidence="1">
    <location>
        <begin position="79"/>
        <end position="89"/>
    </location>
</feature>
<accession>A0A067RH67</accession>
<name>A0A067RH67_ZOONE</name>
<reference evidence="2 3" key="1">
    <citation type="journal article" date="2014" name="Nat. Commun.">
        <title>Molecular traces of alternative social organization in a termite genome.</title>
        <authorList>
            <person name="Terrapon N."/>
            <person name="Li C."/>
            <person name="Robertson H.M."/>
            <person name="Ji L."/>
            <person name="Meng X."/>
            <person name="Booth W."/>
            <person name="Chen Z."/>
            <person name="Childers C.P."/>
            <person name="Glastad K.M."/>
            <person name="Gokhale K."/>
            <person name="Gowin J."/>
            <person name="Gronenberg W."/>
            <person name="Hermansen R.A."/>
            <person name="Hu H."/>
            <person name="Hunt B.G."/>
            <person name="Huylmans A.K."/>
            <person name="Khalil S.M."/>
            <person name="Mitchell R.D."/>
            <person name="Munoz-Torres M.C."/>
            <person name="Mustard J.A."/>
            <person name="Pan H."/>
            <person name="Reese J.T."/>
            <person name="Scharf M.E."/>
            <person name="Sun F."/>
            <person name="Vogel H."/>
            <person name="Xiao J."/>
            <person name="Yang W."/>
            <person name="Yang Z."/>
            <person name="Yang Z."/>
            <person name="Zhou J."/>
            <person name="Zhu J."/>
            <person name="Brent C.S."/>
            <person name="Elsik C.G."/>
            <person name="Goodisman M.A."/>
            <person name="Liberles D.A."/>
            <person name="Roe R.M."/>
            <person name="Vargo E.L."/>
            <person name="Vilcinskas A."/>
            <person name="Wang J."/>
            <person name="Bornberg-Bauer E."/>
            <person name="Korb J."/>
            <person name="Zhang G."/>
            <person name="Liebig J."/>
        </authorList>
    </citation>
    <scope>NUCLEOTIDE SEQUENCE [LARGE SCALE GENOMIC DNA]</scope>
    <source>
        <tissue evidence="2">Whole organism</tissue>
    </source>
</reference>
<sequence>MGPGRRYDQKHATISWGLKRHQQFVSDIVKLANEAGLENVIVDDMEELLQSHDESLTINNLQELAEHHTQSGAEDSNAEEPRKHQREISPKNSSVTSSPRSRKSWTSLPRIIMTGSAAARQREVFST</sequence>
<gene>
    <name evidence="2" type="ORF">L798_02479</name>
</gene>
<feature type="compositionally biased region" description="Low complexity" evidence="1">
    <location>
        <begin position="90"/>
        <end position="99"/>
    </location>
</feature>
<evidence type="ECO:0000313" key="2">
    <source>
        <dbReference type="EMBL" id="KDR22388.1"/>
    </source>
</evidence>
<organism evidence="2 3">
    <name type="scientific">Zootermopsis nevadensis</name>
    <name type="common">Dampwood termite</name>
    <dbReference type="NCBI Taxonomy" id="136037"/>
    <lineage>
        <taxon>Eukaryota</taxon>
        <taxon>Metazoa</taxon>
        <taxon>Ecdysozoa</taxon>
        <taxon>Arthropoda</taxon>
        <taxon>Hexapoda</taxon>
        <taxon>Insecta</taxon>
        <taxon>Pterygota</taxon>
        <taxon>Neoptera</taxon>
        <taxon>Polyneoptera</taxon>
        <taxon>Dictyoptera</taxon>
        <taxon>Blattodea</taxon>
        <taxon>Blattoidea</taxon>
        <taxon>Termitoidae</taxon>
        <taxon>Termopsidae</taxon>
        <taxon>Zootermopsis</taxon>
    </lineage>
</organism>
<protein>
    <submittedName>
        <fullName evidence="2">Uncharacterized protein</fullName>
    </submittedName>
</protein>
<evidence type="ECO:0000313" key="3">
    <source>
        <dbReference type="Proteomes" id="UP000027135"/>
    </source>
</evidence>
<dbReference type="InParanoid" id="A0A067RH67"/>
<dbReference type="Proteomes" id="UP000027135">
    <property type="component" value="Unassembled WGS sequence"/>
</dbReference>
<proteinExistence type="predicted"/>